<dbReference type="PROSITE" id="PS50109">
    <property type="entry name" value="HIS_KIN"/>
    <property type="match status" value="1"/>
</dbReference>
<keyword evidence="10 11" id="KW-0472">Membrane</keyword>
<evidence type="ECO:0000256" key="9">
    <source>
        <dbReference type="ARBA" id="ARBA00023012"/>
    </source>
</evidence>
<evidence type="ECO:0000313" key="13">
    <source>
        <dbReference type="EMBL" id="DAB38063.1"/>
    </source>
</evidence>
<evidence type="ECO:0000259" key="12">
    <source>
        <dbReference type="PROSITE" id="PS50109"/>
    </source>
</evidence>
<evidence type="ECO:0000256" key="11">
    <source>
        <dbReference type="SAM" id="Phobius"/>
    </source>
</evidence>
<feature type="domain" description="Histidine kinase" evidence="12">
    <location>
        <begin position="75"/>
        <end position="277"/>
    </location>
</feature>
<dbReference type="InterPro" id="IPR003661">
    <property type="entry name" value="HisK_dim/P_dom"/>
</dbReference>
<dbReference type="PANTHER" id="PTHR45436">
    <property type="entry name" value="SENSOR HISTIDINE KINASE YKOH"/>
    <property type="match status" value="1"/>
</dbReference>
<keyword evidence="4" id="KW-0597">Phosphoprotein</keyword>
<dbReference type="Gene3D" id="3.30.565.10">
    <property type="entry name" value="Histidine kinase-like ATPase, C-terminal domain"/>
    <property type="match status" value="1"/>
</dbReference>
<organism evidence="13 14">
    <name type="scientific">Sulfuricurvum kujiense</name>
    <dbReference type="NCBI Taxonomy" id="148813"/>
    <lineage>
        <taxon>Bacteria</taxon>
        <taxon>Pseudomonadati</taxon>
        <taxon>Campylobacterota</taxon>
        <taxon>Epsilonproteobacteria</taxon>
        <taxon>Campylobacterales</taxon>
        <taxon>Sulfurimonadaceae</taxon>
        <taxon>Sulfuricurvum</taxon>
    </lineage>
</organism>
<dbReference type="RefSeq" id="WP_303663082.1">
    <property type="nucleotide sequence ID" value="NZ_DLUI01000113.1"/>
</dbReference>
<dbReference type="GO" id="GO:0005886">
    <property type="term" value="C:plasma membrane"/>
    <property type="evidence" value="ECO:0007669"/>
    <property type="project" value="TreeGrafter"/>
</dbReference>
<evidence type="ECO:0000313" key="14">
    <source>
        <dbReference type="Proteomes" id="UP000228859"/>
    </source>
</evidence>
<reference evidence="13 14" key="1">
    <citation type="journal article" date="2017" name="Front. Microbiol.">
        <title>Comparative Genomic Analysis of the Class Epsilonproteobacteria and Proposed Reclassification to Epsilonbacteraeota (phyl. nov.).</title>
        <authorList>
            <person name="Waite D.W."/>
            <person name="Vanwonterghem I."/>
            <person name="Rinke C."/>
            <person name="Parks D.H."/>
            <person name="Zhang Y."/>
            <person name="Takai K."/>
            <person name="Sievert S.M."/>
            <person name="Simon J."/>
            <person name="Campbell B.J."/>
            <person name="Hanson T.E."/>
            <person name="Woyke T."/>
            <person name="Klotz M.G."/>
            <person name="Hugenholtz P."/>
        </authorList>
    </citation>
    <scope>NUCLEOTIDE SEQUENCE [LARGE SCALE GENOMIC DNA]</scope>
    <source>
        <strain evidence="13">UBA12443</strain>
    </source>
</reference>
<dbReference type="Proteomes" id="UP000228859">
    <property type="component" value="Unassembled WGS sequence"/>
</dbReference>
<accession>A0A2D3WNB0</accession>
<proteinExistence type="predicted"/>
<evidence type="ECO:0000256" key="10">
    <source>
        <dbReference type="ARBA" id="ARBA00023136"/>
    </source>
</evidence>
<evidence type="ECO:0000256" key="7">
    <source>
        <dbReference type="ARBA" id="ARBA00022777"/>
    </source>
</evidence>
<keyword evidence="7 13" id="KW-0418">Kinase</keyword>
<comment type="caution">
    <text evidence="13">The sequence shown here is derived from an EMBL/GenBank/DDBJ whole genome shotgun (WGS) entry which is preliminary data.</text>
</comment>
<evidence type="ECO:0000256" key="3">
    <source>
        <dbReference type="ARBA" id="ARBA00012438"/>
    </source>
</evidence>
<keyword evidence="9" id="KW-0902">Two-component regulatory system</keyword>
<dbReference type="InterPro" id="IPR036097">
    <property type="entry name" value="HisK_dim/P_sf"/>
</dbReference>
<dbReference type="EMBL" id="DLUI01000113">
    <property type="protein sequence ID" value="DAB38063.1"/>
    <property type="molecule type" value="Genomic_DNA"/>
</dbReference>
<gene>
    <name evidence="13" type="ORF">CFH83_07940</name>
</gene>
<keyword evidence="6 11" id="KW-0812">Transmembrane</keyword>
<evidence type="ECO:0000256" key="2">
    <source>
        <dbReference type="ARBA" id="ARBA00004141"/>
    </source>
</evidence>
<feature type="transmembrane region" description="Helical" evidence="11">
    <location>
        <begin position="38"/>
        <end position="59"/>
    </location>
</feature>
<name>A0A2D3WNB0_9BACT</name>
<dbReference type="EC" id="2.7.13.3" evidence="3"/>
<protein>
    <recommendedName>
        <fullName evidence="3">histidine kinase</fullName>
        <ecNumber evidence="3">2.7.13.3</ecNumber>
    </recommendedName>
</protein>
<dbReference type="Pfam" id="PF02518">
    <property type="entry name" value="HATPase_c"/>
    <property type="match status" value="1"/>
</dbReference>
<keyword evidence="5" id="KW-0808">Transferase</keyword>
<dbReference type="SUPFAM" id="SSF47384">
    <property type="entry name" value="Homodimeric domain of signal transducing histidine kinase"/>
    <property type="match status" value="1"/>
</dbReference>
<dbReference type="InterPro" id="IPR003594">
    <property type="entry name" value="HATPase_dom"/>
</dbReference>
<dbReference type="SUPFAM" id="SSF55874">
    <property type="entry name" value="ATPase domain of HSP90 chaperone/DNA topoisomerase II/histidine kinase"/>
    <property type="match status" value="1"/>
</dbReference>
<dbReference type="CDD" id="cd00082">
    <property type="entry name" value="HisKA"/>
    <property type="match status" value="1"/>
</dbReference>
<evidence type="ECO:0000256" key="1">
    <source>
        <dbReference type="ARBA" id="ARBA00000085"/>
    </source>
</evidence>
<feature type="transmembrane region" description="Helical" evidence="11">
    <location>
        <begin position="7"/>
        <end position="26"/>
    </location>
</feature>
<dbReference type="AlphaFoldDB" id="A0A2D3WNB0"/>
<dbReference type="SMART" id="SM00387">
    <property type="entry name" value="HATPase_c"/>
    <property type="match status" value="1"/>
</dbReference>
<keyword evidence="8 11" id="KW-1133">Transmembrane helix</keyword>
<evidence type="ECO:0000256" key="5">
    <source>
        <dbReference type="ARBA" id="ARBA00022679"/>
    </source>
</evidence>
<sequence length="281" mass="32157">MFRNVEIALASLYVTTTGVLIAGIYYVHQVLGVEQWGIIAFLSLIMTLMVGGILAKIAITPLREHFYHLERFSKETLHELNLPINTITANVQMLRKSHSDEKSLKRLERIEIAAEMLKERYNELDYMIKKQSERERIEQFDLSEVIEERLVFLRSLYPSVTWDISVASYAVNCDRIGLGKVIDNLIENGVKYSPKNPIITITLQENTVNICDNGIGMDEITLMHIYDRYYQSDSTMAGYGIGLNLVKRYCDRYGIALHISSHINEGTCVKLEFKKRGIVNG</sequence>
<dbReference type="InterPro" id="IPR036890">
    <property type="entry name" value="HATPase_C_sf"/>
</dbReference>
<dbReference type="GO" id="GO:0000155">
    <property type="term" value="F:phosphorelay sensor kinase activity"/>
    <property type="evidence" value="ECO:0007669"/>
    <property type="project" value="InterPro"/>
</dbReference>
<comment type="catalytic activity">
    <reaction evidence="1">
        <text>ATP + protein L-histidine = ADP + protein N-phospho-L-histidine.</text>
        <dbReference type="EC" id="2.7.13.3"/>
    </reaction>
</comment>
<dbReference type="InterPro" id="IPR005467">
    <property type="entry name" value="His_kinase_dom"/>
</dbReference>
<evidence type="ECO:0000256" key="8">
    <source>
        <dbReference type="ARBA" id="ARBA00022989"/>
    </source>
</evidence>
<evidence type="ECO:0000256" key="6">
    <source>
        <dbReference type="ARBA" id="ARBA00022692"/>
    </source>
</evidence>
<evidence type="ECO:0000256" key="4">
    <source>
        <dbReference type="ARBA" id="ARBA00022553"/>
    </source>
</evidence>
<dbReference type="InterPro" id="IPR050428">
    <property type="entry name" value="TCS_sensor_his_kinase"/>
</dbReference>
<dbReference type="PANTHER" id="PTHR45436:SF15">
    <property type="entry name" value="SENSOR HISTIDINE KINASE CUSS"/>
    <property type="match status" value="1"/>
</dbReference>
<comment type="subcellular location">
    <subcellularLocation>
        <location evidence="2">Membrane</location>
        <topology evidence="2">Multi-pass membrane protein</topology>
    </subcellularLocation>
</comment>